<dbReference type="InterPro" id="IPR018612">
    <property type="entry name" value="NSRP1_N"/>
</dbReference>
<keyword evidence="2" id="KW-0175">Coiled coil</keyword>
<dbReference type="PANTHER" id="PTHR30060:SF0">
    <property type="entry name" value="COILED-COIL PROTEIN (DUF2040)-RELATED"/>
    <property type="match status" value="1"/>
</dbReference>
<feature type="region of interest" description="Disordered" evidence="3">
    <location>
        <begin position="1"/>
        <end position="33"/>
    </location>
</feature>
<evidence type="ECO:0000256" key="2">
    <source>
        <dbReference type="ARBA" id="ARBA00023054"/>
    </source>
</evidence>
<comment type="similarity">
    <text evidence="1">Belongs to the NSRP1 family.</text>
</comment>
<feature type="compositionally biased region" description="Polar residues" evidence="3">
    <location>
        <begin position="269"/>
        <end position="278"/>
    </location>
</feature>
<feature type="domain" description="Nuclear speckle splicing regulatory protein 1 N-terminal" evidence="4">
    <location>
        <begin position="54"/>
        <end position="169"/>
    </location>
</feature>
<reference evidence="5" key="1">
    <citation type="submission" date="2015-07" db="EMBL/GenBank/DDBJ databases">
        <title>Transcriptome Assembly of Anthurium amnicola.</title>
        <authorList>
            <person name="Suzuki J."/>
        </authorList>
    </citation>
    <scope>NUCLEOTIDE SEQUENCE</scope>
</reference>
<proteinExistence type="inferred from homology"/>
<evidence type="ECO:0000256" key="3">
    <source>
        <dbReference type="SAM" id="MobiDB-lite"/>
    </source>
</evidence>
<dbReference type="Pfam" id="PF09745">
    <property type="entry name" value="NSRP1_N"/>
    <property type="match status" value="1"/>
</dbReference>
<organism evidence="5">
    <name type="scientific">Anthurium amnicola</name>
    <dbReference type="NCBI Taxonomy" id="1678845"/>
    <lineage>
        <taxon>Eukaryota</taxon>
        <taxon>Viridiplantae</taxon>
        <taxon>Streptophyta</taxon>
        <taxon>Embryophyta</taxon>
        <taxon>Tracheophyta</taxon>
        <taxon>Spermatophyta</taxon>
        <taxon>Magnoliopsida</taxon>
        <taxon>Liliopsida</taxon>
        <taxon>Araceae</taxon>
        <taxon>Pothoideae</taxon>
        <taxon>Potheae</taxon>
        <taxon>Anthurium</taxon>
    </lineage>
</organism>
<dbReference type="AlphaFoldDB" id="A0A1D1Y2W4"/>
<feature type="compositionally biased region" description="Basic and acidic residues" evidence="3">
    <location>
        <begin position="279"/>
        <end position="289"/>
    </location>
</feature>
<protein>
    <submittedName>
        <fullName evidence="5">Nuclear speckle splicing regulatory protein 1</fullName>
    </submittedName>
</protein>
<name>A0A1D1Y2W4_9ARAE</name>
<evidence type="ECO:0000313" key="5">
    <source>
        <dbReference type="EMBL" id="JAT48976.1"/>
    </source>
</evidence>
<dbReference type="GO" id="GO:0000381">
    <property type="term" value="P:regulation of alternative mRNA splicing, via spliceosome"/>
    <property type="evidence" value="ECO:0007669"/>
    <property type="project" value="InterPro"/>
</dbReference>
<gene>
    <name evidence="5" type="primary">NSRP1_1</name>
    <name evidence="5" type="ORF">g.54958</name>
</gene>
<accession>A0A1D1Y2W4</accession>
<sequence length="304" mass="34992">MRGYGLQLRKKPAATRPTLPPPAPGFGADDDEDDVERDIARQAAVNRGKKEIEAMQKKALEEDSSIFDYDGAYDKFKVETVRPLMQDREERKSKYIHTLMEKAKEREREHEIIYERKLLKERSKDDHLYAGKEKFVTSAYKKKLAEDERWKEEERLRIQREEKEDVTKKNDMSDFYFNLNKNVAFGARGSEYRKASRLDTAAECPANERSVEREDVQQSKEHISPSASAFEEEREIASGRQSIPNAPEPMLEPAALGTASAPEKAKTEQAASQGQQTGERYKRSEDAVAAAKERYLARKRVRQE</sequence>
<feature type="compositionally biased region" description="Basic and acidic residues" evidence="3">
    <location>
        <begin position="209"/>
        <end position="223"/>
    </location>
</feature>
<dbReference type="EMBL" id="GDJX01018960">
    <property type="protein sequence ID" value="JAT48976.1"/>
    <property type="molecule type" value="Transcribed_RNA"/>
</dbReference>
<feature type="region of interest" description="Disordered" evidence="3">
    <location>
        <begin position="194"/>
        <end position="289"/>
    </location>
</feature>
<dbReference type="PANTHER" id="PTHR30060">
    <property type="entry name" value="INNER MEMBRANE PROTEIN"/>
    <property type="match status" value="1"/>
</dbReference>
<evidence type="ECO:0000259" key="4">
    <source>
        <dbReference type="Pfam" id="PF09745"/>
    </source>
</evidence>
<evidence type="ECO:0000256" key="1">
    <source>
        <dbReference type="ARBA" id="ARBA00010126"/>
    </source>
</evidence>